<proteinExistence type="predicted"/>
<keyword evidence="2" id="KW-1185">Reference proteome</keyword>
<accession>A0AAD5YU08</accession>
<sequence length="262" mass="30285">MRVNRDQFLFVSFTFRVRMLKLLRQWVDPVGMLAAMANSNAFISGSALLLLLSDADFEPGDLDIYVSKEQAHVVLDFVAAQGYTQESRHPANQTEYGSSFLEDIYFYTRHSSPSPKQVNIITTWTQNPAMAIFDFDSTLVMNALSARYLMCFYPGMTLSKTGVITRQAVDQGRLAKYQARGFKLNQFPLTKEDHNLISSMRFGDDFKSLIIEHDVWGHHREVDDGVEDIMWMPRDVYEHSRREFIMYGRNGEGRYKGRILRH</sequence>
<protein>
    <submittedName>
        <fullName evidence="1">Uncharacterized protein</fullName>
    </submittedName>
</protein>
<evidence type="ECO:0000313" key="1">
    <source>
        <dbReference type="EMBL" id="KAJ3573729.1"/>
    </source>
</evidence>
<organism evidence="1 2">
    <name type="scientific">Leucocoprinus birnbaumii</name>
    <dbReference type="NCBI Taxonomy" id="56174"/>
    <lineage>
        <taxon>Eukaryota</taxon>
        <taxon>Fungi</taxon>
        <taxon>Dikarya</taxon>
        <taxon>Basidiomycota</taxon>
        <taxon>Agaricomycotina</taxon>
        <taxon>Agaricomycetes</taxon>
        <taxon>Agaricomycetidae</taxon>
        <taxon>Agaricales</taxon>
        <taxon>Agaricineae</taxon>
        <taxon>Agaricaceae</taxon>
        <taxon>Leucocoprinus</taxon>
    </lineage>
</organism>
<gene>
    <name evidence="1" type="ORF">NP233_g2236</name>
</gene>
<name>A0AAD5YU08_9AGAR</name>
<dbReference type="Proteomes" id="UP001213000">
    <property type="component" value="Unassembled WGS sequence"/>
</dbReference>
<evidence type="ECO:0000313" key="2">
    <source>
        <dbReference type="Proteomes" id="UP001213000"/>
    </source>
</evidence>
<dbReference type="EMBL" id="JANIEX010000093">
    <property type="protein sequence ID" value="KAJ3573729.1"/>
    <property type="molecule type" value="Genomic_DNA"/>
</dbReference>
<dbReference type="AlphaFoldDB" id="A0AAD5YU08"/>
<comment type="caution">
    <text evidence="1">The sequence shown here is derived from an EMBL/GenBank/DDBJ whole genome shotgun (WGS) entry which is preliminary data.</text>
</comment>
<reference evidence="1" key="1">
    <citation type="submission" date="2022-07" db="EMBL/GenBank/DDBJ databases">
        <title>Genome Sequence of Leucocoprinus birnbaumii.</title>
        <authorList>
            <person name="Buettner E."/>
        </authorList>
    </citation>
    <scope>NUCLEOTIDE SEQUENCE</scope>
    <source>
        <strain evidence="1">VT141</strain>
    </source>
</reference>